<proteinExistence type="predicted"/>
<dbReference type="Gene3D" id="1.10.10.10">
    <property type="entry name" value="Winged helix-like DNA-binding domain superfamily/Winged helix DNA-binding domain"/>
    <property type="match status" value="1"/>
</dbReference>
<sequence length="335" mass="39096">MTDSCQRVMLEYNCERGINLKHARLVRLAGLIDYITKVPGMNYQYYASKLGVSARTIRRDVDVLEEAYFPIERSAGIRFISKVKLPEVSFSYHEALSLMVALGELKRYAEFDGILEKVKEKVAATLPDRLSEIVQEIEKRVGIYPSTGKIAARVSDKFNSILSCILDNRSVKINYKSRKSGKTFWRKVDPYGIFFRRRGWYLVAYCHEVGKRITFRFSRILELEHMKKSFKLPADFDLDSYVMESWELMKGEPAEIEVKFSPRVGDLIIEAVFHEQEEKELLEDGSVLYKIRAQGWKEVFFWILSYGGDAEIISPKWIRDRAREEAEKMMKNYQN</sequence>
<dbReference type="Pfam" id="PF25583">
    <property type="entry name" value="WCX"/>
    <property type="match status" value="1"/>
</dbReference>
<dbReference type="GO" id="GO:0003677">
    <property type="term" value="F:DNA binding"/>
    <property type="evidence" value="ECO:0007669"/>
    <property type="project" value="UniProtKB-KW"/>
</dbReference>
<evidence type="ECO:0000256" key="1">
    <source>
        <dbReference type="ARBA" id="ARBA00023015"/>
    </source>
</evidence>
<gene>
    <name evidence="7" type="ORF">SAMN06265827_12813</name>
</gene>
<dbReference type="PANTHER" id="PTHR34580">
    <property type="match status" value="1"/>
</dbReference>
<dbReference type="Pfam" id="PF08220">
    <property type="entry name" value="HTH_DeoR"/>
    <property type="match status" value="1"/>
</dbReference>
<dbReference type="InterPro" id="IPR001034">
    <property type="entry name" value="DeoR_HTH"/>
</dbReference>
<dbReference type="InterPro" id="IPR057727">
    <property type="entry name" value="WCX_dom"/>
</dbReference>
<dbReference type="InterPro" id="IPR028349">
    <property type="entry name" value="PafC-like"/>
</dbReference>
<keyword evidence="2 7" id="KW-0238">DNA-binding</keyword>
<evidence type="ECO:0000313" key="8">
    <source>
        <dbReference type="Proteomes" id="UP000219573"/>
    </source>
</evidence>
<dbReference type="EMBL" id="OBDZ01000028">
    <property type="protein sequence ID" value="SNY41171.1"/>
    <property type="molecule type" value="Genomic_DNA"/>
</dbReference>
<evidence type="ECO:0000256" key="3">
    <source>
        <dbReference type="ARBA" id="ARBA00023163"/>
    </source>
</evidence>
<dbReference type="PIRSF" id="PIRSF016838">
    <property type="entry name" value="PafC"/>
    <property type="match status" value="1"/>
</dbReference>
<dbReference type="InterPro" id="IPR018356">
    <property type="entry name" value="Tscrpt_reg_HTH_DeoR_CS"/>
</dbReference>
<dbReference type="InterPro" id="IPR036388">
    <property type="entry name" value="WH-like_DNA-bd_sf"/>
</dbReference>
<evidence type="ECO:0000256" key="2">
    <source>
        <dbReference type="ARBA" id="ARBA00023125"/>
    </source>
</evidence>
<accession>A0A285I2I4</accession>
<organism evidence="7 8">
    <name type="scientific">Orenia metallireducens</name>
    <dbReference type="NCBI Taxonomy" id="1413210"/>
    <lineage>
        <taxon>Bacteria</taxon>
        <taxon>Bacillati</taxon>
        <taxon>Bacillota</taxon>
        <taxon>Clostridia</taxon>
        <taxon>Halanaerobiales</taxon>
        <taxon>Halobacteroidaceae</taxon>
        <taxon>Orenia</taxon>
    </lineage>
</organism>
<dbReference type="GO" id="GO:0003700">
    <property type="term" value="F:DNA-binding transcription factor activity"/>
    <property type="evidence" value="ECO:0007669"/>
    <property type="project" value="InterPro"/>
</dbReference>
<keyword evidence="1" id="KW-0805">Transcription regulation</keyword>
<evidence type="ECO:0000259" key="6">
    <source>
        <dbReference type="Pfam" id="PF25583"/>
    </source>
</evidence>
<dbReference type="PROSITE" id="PS52050">
    <property type="entry name" value="WYL"/>
    <property type="match status" value="1"/>
</dbReference>
<feature type="domain" description="WCX" evidence="6">
    <location>
        <begin position="253"/>
        <end position="330"/>
    </location>
</feature>
<evidence type="ECO:0000259" key="5">
    <source>
        <dbReference type="Pfam" id="PF13280"/>
    </source>
</evidence>
<keyword evidence="3" id="KW-0804">Transcription</keyword>
<dbReference type="PANTHER" id="PTHR34580:SF1">
    <property type="entry name" value="PROTEIN PAFC"/>
    <property type="match status" value="1"/>
</dbReference>
<name>A0A285I2I4_9FIRM</name>
<evidence type="ECO:0000259" key="4">
    <source>
        <dbReference type="Pfam" id="PF08220"/>
    </source>
</evidence>
<dbReference type="AlphaFoldDB" id="A0A285I2I4"/>
<feature type="domain" description="WYL" evidence="5">
    <location>
        <begin position="157"/>
        <end position="224"/>
    </location>
</feature>
<dbReference type="Proteomes" id="UP000219573">
    <property type="component" value="Unassembled WGS sequence"/>
</dbReference>
<reference evidence="8" key="1">
    <citation type="submission" date="2017-09" db="EMBL/GenBank/DDBJ databases">
        <authorList>
            <person name="Varghese N."/>
            <person name="Submissions S."/>
        </authorList>
    </citation>
    <scope>NUCLEOTIDE SEQUENCE [LARGE SCALE GENOMIC DNA]</scope>
    <source>
        <strain evidence="8">MSL47</strain>
    </source>
</reference>
<dbReference type="PROSITE" id="PS00894">
    <property type="entry name" value="HTH_DEOR_1"/>
    <property type="match status" value="1"/>
</dbReference>
<evidence type="ECO:0000313" key="7">
    <source>
        <dbReference type="EMBL" id="SNY41171.1"/>
    </source>
</evidence>
<feature type="domain" description="HTH deoR-type" evidence="4">
    <location>
        <begin position="27"/>
        <end position="75"/>
    </location>
</feature>
<keyword evidence="8" id="KW-1185">Reference proteome</keyword>
<dbReference type="InterPro" id="IPR051534">
    <property type="entry name" value="CBASS_pafABC_assoc_protein"/>
</dbReference>
<protein>
    <submittedName>
        <fullName evidence="7">Predicted DNA-binding transcriptional regulator YafY, contains an HTH and WYL domains</fullName>
    </submittedName>
</protein>
<dbReference type="Pfam" id="PF13280">
    <property type="entry name" value="WYL"/>
    <property type="match status" value="1"/>
</dbReference>
<dbReference type="InterPro" id="IPR026881">
    <property type="entry name" value="WYL_dom"/>
</dbReference>